<sequence length="267" mass="31395">MKGNNNLRYEMWTDTVTILLIDEYRRHPCLWDPSDPHFKMMGKKSEAWQEVALAMECSVPEIKRKMASVLASFRRERKRERKSMWFAYKPLSFLLEKFNSKKEKSVEGEEDDELIGTEEWWNEHDSIIDEPELVLSNVEEDDKSNIKLHTEDHDNIPSSSQIENAQMAVDTEENSNQQQRRYSRKRLRTSRVTEDNTIDQENSTHPNTELKDQQNTKSICGAFGSYVSAKLESYSEYTRIMVEHKINEILFQADFGTFNEPTPNQQN</sequence>
<keyword evidence="4" id="KW-1185">Reference proteome</keyword>
<proteinExistence type="predicted"/>
<dbReference type="PROSITE" id="PS51029">
    <property type="entry name" value="MADF"/>
    <property type="match status" value="1"/>
</dbReference>
<evidence type="ECO:0000259" key="2">
    <source>
        <dbReference type="PROSITE" id="PS51029"/>
    </source>
</evidence>
<dbReference type="InterPro" id="IPR006578">
    <property type="entry name" value="MADF-dom"/>
</dbReference>
<dbReference type="EMBL" id="JARQZJ010000031">
    <property type="protein sequence ID" value="KAK9874007.1"/>
    <property type="molecule type" value="Genomic_DNA"/>
</dbReference>
<evidence type="ECO:0000313" key="4">
    <source>
        <dbReference type="Proteomes" id="UP001431783"/>
    </source>
</evidence>
<dbReference type="AlphaFoldDB" id="A0AAW1U0X7"/>
<dbReference type="Pfam" id="PF10545">
    <property type="entry name" value="MADF_DNA_bdg"/>
    <property type="match status" value="1"/>
</dbReference>
<organism evidence="3 4">
    <name type="scientific">Henosepilachna vigintioctopunctata</name>
    <dbReference type="NCBI Taxonomy" id="420089"/>
    <lineage>
        <taxon>Eukaryota</taxon>
        <taxon>Metazoa</taxon>
        <taxon>Ecdysozoa</taxon>
        <taxon>Arthropoda</taxon>
        <taxon>Hexapoda</taxon>
        <taxon>Insecta</taxon>
        <taxon>Pterygota</taxon>
        <taxon>Neoptera</taxon>
        <taxon>Endopterygota</taxon>
        <taxon>Coleoptera</taxon>
        <taxon>Polyphaga</taxon>
        <taxon>Cucujiformia</taxon>
        <taxon>Coccinelloidea</taxon>
        <taxon>Coccinellidae</taxon>
        <taxon>Epilachninae</taxon>
        <taxon>Epilachnini</taxon>
        <taxon>Henosepilachna</taxon>
    </lineage>
</organism>
<accession>A0AAW1U0X7</accession>
<dbReference type="PANTHER" id="PTHR21505:SF15">
    <property type="entry name" value="RE18252P"/>
    <property type="match status" value="1"/>
</dbReference>
<comment type="caution">
    <text evidence="3">The sequence shown here is derived from an EMBL/GenBank/DDBJ whole genome shotgun (WGS) entry which is preliminary data.</text>
</comment>
<dbReference type="PANTHER" id="PTHR21505">
    <property type="entry name" value="MADF DOMAIN-CONTAINING PROTEIN-RELATED"/>
    <property type="match status" value="1"/>
</dbReference>
<dbReference type="Proteomes" id="UP001431783">
    <property type="component" value="Unassembled WGS sequence"/>
</dbReference>
<dbReference type="SMART" id="SM00595">
    <property type="entry name" value="MADF"/>
    <property type="match status" value="1"/>
</dbReference>
<name>A0AAW1U0X7_9CUCU</name>
<feature type="domain" description="MADF" evidence="2">
    <location>
        <begin position="19"/>
        <end position="99"/>
    </location>
</feature>
<gene>
    <name evidence="3" type="ORF">WA026_002359</name>
</gene>
<evidence type="ECO:0000313" key="3">
    <source>
        <dbReference type="EMBL" id="KAK9874007.1"/>
    </source>
</evidence>
<evidence type="ECO:0000256" key="1">
    <source>
        <dbReference type="SAM" id="MobiDB-lite"/>
    </source>
</evidence>
<protein>
    <recommendedName>
        <fullName evidence="2">MADF domain-containing protein</fullName>
    </recommendedName>
</protein>
<reference evidence="3 4" key="1">
    <citation type="submission" date="2023-03" db="EMBL/GenBank/DDBJ databases">
        <title>Genome insight into feeding habits of ladybird beetles.</title>
        <authorList>
            <person name="Li H.-S."/>
            <person name="Huang Y.-H."/>
            <person name="Pang H."/>
        </authorList>
    </citation>
    <scope>NUCLEOTIDE SEQUENCE [LARGE SCALE GENOMIC DNA]</scope>
    <source>
        <strain evidence="3">SYSU_2023b</strain>
        <tissue evidence="3">Whole body</tissue>
    </source>
</reference>
<feature type="region of interest" description="Disordered" evidence="1">
    <location>
        <begin position="169"/>
        <end position="213"/>
    </location>
</feature>